<proteinExistence type="predicted"/>
<evidence type="ECO:0000256" key="1">
    <source>
        <dbReference type="SAM" id="Phobius"/>
    </source>
</evidence>
<gene>
    <name evidence="2" type="ORF">A2442_03415</name>
</gene>
<reference evidence="2 3" key="1">
    <citation type="journal article" date="2016" name="Nat. Commun.">
        <title>Thousands of microbial genomes shed light on interconnected biogeochemical processes in an aquifer system.</title>
        <authorList>
            <person name="Anantharaman K."/>
            <person name="Brown C.T."/>
            <person name="Hug L.A."/>
            <person name="Sharon I."/>
            <person name="Castelle C.J."/>
            <person name="Probst A.J."/>
            <person name="Thomas B.C."/>
            <person name="Singh A."/>
            <person name="Wilkins M.J."/>
            <person name="Karaoz U."/>
            <person name="Brodie E.L."/>
            <person name="Williams K.H."/>
            <person name="Hubbard S.S."/>
            <person name="Banfield J.F."/>
        </authorList>
    </citation>
    <scope>NUCLEOTIDE SEQUENCE [LARGE SCALE GENOMIC DNA]</scope>
</reference>
<evidence type="ECO:0000313" key="2">
    <source>
        <dbReference type="EMBL" id="OGD66905.1"/>
    </source>
</evidence>
<sequence>MKKFLKYKYSGLIILMLSSFTGVSGQGLHNPISSPSISLLIASIVQIILFVLTPIAILYLIYAGFLFVAARGNPTKLVDARKNLIWTLVGIVILLGATVLSTIIKNTVAGLGAGL</sequence>
<name>A0A1F5EHQ7_9BACT</name>
<dbReference type="STRING" id="1797582.A2442_03415"/>
<keyword evidence="1" id="KW-1133">Transmembrane helix</keyword>
<accession>A0A1F5EHQ7</accession>
<dbReference type="AlphaFoldDB" id="A0A1F5EHQ7"/>
<protein>
    <submittedName>
        <fullName evidence="2">Uncharacterized protein</fullName>
    </submittedName>
</protein>
<comment type="caution">
    <text evidence="2">The sequence shown here is derived from an EMBL/GenBank/DDBJ whole genome shotgun (WGS) entry which is preliminary data.</text>
</comment>
<organism evidence="2 3">
    <name type="scientific">Candidatus Campbellbacteria bacterium RIFOXYC2_FULL_35_25</name>
    <dbReference type="NCBI Taxonomy" id="1797582"/>
    <lineage>
        <taxon>Bacteria</taxon>
        <taxon>Candidatus Campbelliibacteriota</taxon>
    </lineage>
</organism>
<feature type="transmembrane region" description="Helical" evidence="1">
    <location>
        <begin position="41"/>
        <end position="62"/>
    </location>
</feature>
<dbReference type="InterPro" id="IPR043993">
    <property type="entry name" value="T4SS_pilin"/>
</dbReference>
<feature type="transmembrane region" description="Helical" evidence="1">
    <location>
        <begin position="83"/>
        <end position="104"/>
    </location>
</feature>
<dbReference type="Proteomes" id="UP000179003">
    <property type="component" value="Unassembled WGS sequence"/>
</dbReference>
<dbReference type="EMBL" id="MFAE01000012">
    <property type="protein sequence ID" value="OGD66905.1"/>
    <property type="molecule type" value="Genomic_DNA"/>
</dbReference>
<dbReference type="Pfam" id="PF18895">
    <property type="entry name" value="T4SS_pilin"/>
    <property type="match status" value="1"/>
</dbReference>
<keyword evidence="1" id="KW-0812">Transmembrane</keyword>
<keyword evidence="1" id="KW-0472">Membrane</keyword>
<evidence type="ECO:0000313" key="3">
    <source>
        <dbReference type="Proteomes" id="UP000179003"/>
    </source>
</evidence>